<evidence type="ECO:0000313" key="3">
    <source>
        <dbReference type="Proteomes" id="UP001139461"/>
    </source>
</evidence>
<evidence type="ECO:0000256" key="1">
    <source>
        <dbReference type="SAM" id="Phobius"/>
    </source>
</evidence>
<reference evidence="2" key="1">
    <citation type="submission" date="2021-09" db="EMBL/GenBank/DDBJ databases">
        <title>Genome of Aequorivita sp. strain F47161.</title>
        <authorList>
            <person name="Wang Y."/>
        </authorList>
    </citation>
    <scope>NUCLEOTIDE SEQUENCE</scope>
    <source>
        <strain evidence="2">F47161</strain>
    </source>
</reference>
<dbReference type="EMBL" id="JAIRBA010000006">
    <property type="protein sequence ID" value="MCG2418271.1"/>
    <property type="molecule type" value="Genomic_DNA"/>
</dbReference>
<sequence>MSNSFFIMTDEEVDKIINKIKSHIHDDNNGYCRVGWAMKKVLGKDIVYGDKEQVLKKVRITALITQSGEYKADPSIKEYTDWDIKPNADFIKSQLEIKLAKSNLKANKLNFKNSRLNNRATVINVIVGLLNFILLFYQLFFND</sequence>
<dbReference type="AlphaFoldDB" id="A0A9X1QRZ8"/>
<comment type="caution">
    <text evidence="2">The sequence shown here is derived from an EMBL/GenBank/DDBJ whole genome shotgun (WGS) entry which is preliminary data.</text>
</comment>
<accession>A0A9X1QRZ8</accession>
<keyword evidence="1" id="KW-0812">Transmembrane</keyword>
<keyword evidence="3" id="KW-1185">Reference proteome</keyword>
<keyword evidence="1" id="KW-1133">Transmembrane helix</keyword>
<keyword evidence="1" id="KW-0472">Membrane</keyword>
<dbReference type="Proteomes" id="UP001139461">
    <property type="component" value="Unassembled WGS sequence"/>
</dbReference>
<name>A0A9X1QRZ8_9FLAO</name>
<evidence type="ECO:0000313" key="2">
    <source>
        <dbReference type="EMBL" id="MCG2418271.1"/>
    </source>
</evidence>
<organism evidence="2 3">
    <name type="scientific">Aequorivita vitellina</name>
    <dbReference type="NCBI Taxonomy" id="2874475"/>
    <lineage>
        <taxon>Bacteria</taxon>
        <taxon>Pseudomonadati</taxon>
        <taxon>Bacteroidota</taxon>
        <taxon>Flavobacteriia</taxon>
        <taxon>Flavobacteriales</taxon>
        <taxon>Flavobacteriaceae</taxon>
        <taxon>Aequorivita</taxon>
    </lineage>
</organism>
<dbReference type="RefSeq" id="WP_237602088.1">
    <property type="nucleotide sequence ID" value="NZ_JAIRBA010000006.1"/>
</dbReference>
<proteinExistence type="predicted"/>
<feature type="transmembrane region" description="Helical" evidence="1">
    <location>
        <begin position="121"/>
        <end position="140"/>
    </location>
</feature>
<protein>
    <submittedName>
        <fullName evidence="2">Uncharacterized protein</fullName>
    </submittedName>
</protein>
<gene>
    <name evidence="2" type="ORF">K8089_04490</name>
</gene>